<gene>
    <name evidence="1" type="ORF">H4S07_004022</name>
</gene>
<dbReference type="Proteomes" id="UP001140096">
    <property type="component" value="Unassembled WGS sequence"/>
</dbReference>
<organism evidence="1 2">
    <name type="scientific">Coemansia furcata</name>
    <dbReference type="NCBI Taxonomy" id="417177"/>
    <lineage>
        <taxon>Eukaryota</taxon>
        <taxon>Fungi</taxon>
        <taxon>Fungi incertae sedis</taxon>
        <taxon>Zoopagomycota</taxon>
        <taxon>Kickxellomycotina</taxon>
        <taxon>Kickxellomycetes</taxon>
        <taxon>Kickxellales</taxon>
        <taxon>Kickxellaceae</taxon>
        <taxon>Coemansia</taxon>
    </lineage>
</organism>
<evidence type="ECO:0000313" key="1">
    <source>
        <dbReference type="EMBL" id="KAJ2805427.1"/>
    </source>
</evidence>
<accession>A0ACC1LBP2</accession>
<keyword evidence="2" id="KW-1185">Reference proteome</keyword>
<protein>
    <submittedName>
        <fullName evidence="1">Uncharacterized protein</fullName>
    </submittedName>
</protein>
<name>A0ACC1LBP2_9FUNG</name>
<proteinExistence type="predicted"/>
<evidence type="ECO:0000313" key="2">
    <source>
        <dbReference type="Proteomes" id="UP001140096"/>
    </source>
</evidence>
<sequence length="79" mass="8762">MAPGVTYVYQSNAVPVYYPPPGAQWQQPPQGYAAMPYPQAAYGSPPPGQQPNPNYTYQQPQFQQPMQQLQQPPANPSQL</sequence>
<comment type="caution">
    <text evidence="1">The sequence shown here is derived from an EMBL/GenBank/DDBJ whole genome shotgun (WGS) entry which is preliminary data.</text>
</comment>
<reference evidence="1" key="1">
    <citation type="submission" date="2022-07" db="EMBL/GenBank/DDBJ databases">
        <title>Phylogenomic reconstructions and comparative analyses of Kickxellomycotina fungi.</title>
        <authorList>
            <person name="Reynolds N.K."/>
            <person name="Stajich J.E."/>
            <person name="Barry K."/>
            <person name="Grigoriev I.V."/>
            <person name="Crous P."/>
            <person name="Smith M.E."/>
        </authorList>
    </citation>
    <scope>NUCLEOTIDE SEQUENCE</scope>
    <source>
        <strain evidence="1">CBS 102833</strain>
    </source>
</reference>
<dbReference type="EMBL" id="JANBUP010001482">
    <property type="protein sequence ID" value="KAJ2805427.1"/>
    <property type="molecule type" value="Genomic_DNA"/>
</dbReference>